<proteinExistence type="predicted"/>
<feature type="transmembrane region" description="Helical" evidence="1">
    <location>
        <begin position="12"/>
        <end position="31"/>
    </location>
</feature>
<evidence type="ECO:0000313" key="2">
    <source>
        <dbReference type="EMBL" id="KAF5768767.1"/>
    </source>
</evidence>
<dbReference type="Gramene" id="mRNA:HanXRQr2_Chr14g0640391">
    <property type="protein sequence ID" value="CDS:HanXRQr2_Chr14g0640391.1"/>
    <property type="gene ID" value="HanXRQr2_Chr14g0640391"/>
</dbReference>
<dbReference type="EMBL" id="MNCJ02000329">
    <property type="protein sequence ID" value="KAF5768767.1"/>
    <property type="molecule type" value="Genomic_DNA"/>
</dbReference>
<reference evidence="2" key="2">
    <citation type="submission" date="2020-06" db="EMBL/GenBank/DDBJ databases">
        <title>Helianthus annuus Genome sequencing and assembly Release 2.</title>
        <authorList>
            <person name="Gouzy J."/>
            <person name="Langlade N."/>
            <person name="Munos S."/>
        </authorList>
    </citation>
    <scope>NUCLEOTIDE SEQUENCE</scope>
    <source>
        <tissue evidence="2">Leaves</tissue>
    </source>
</reference>
<dbReference type="Proteomes" id="UP000215914">
    <property type="component" value="Unassembled WGS sequence"/>
</dbReference>
<keyword evidence="3" id="KW-1185">Reference proteome</keyword>
<evidence type="ECO:0000256" key="1">
    <source>
        <dbReference type="SAM" id="Phobius"/>
    </source>
</evidence>
<organism evidence="2 3">
    <name type="scientific">Helianthus annuus</name>
    <name type="common">Common sunflower</name>
    <dbReference type="NCBI Taxonomy" id="4232"/>
    <lineage>
        <taxon>Eukaryota</taxon>
        <taxon>Viridiplantae</taxon>
        <taxon>Streptophyta</taxon>
        <taxon>Embryophyta</taxon>
        <taxon>Tracheophyta</taxon>
        <taxon>Spermatophyta</taxon>
        <taxon>Magnoliopsida</taxon>
        <taxon>eudicotyledons</taxon>
        <taxon>Gunneridae</taxon>
        <taxon>Pentapetalae</taxon>
        <taxon>asterids</taxon>
        <taxon>campanulids</taxon>
        <taxon>Asterales</taxon>
        <taxon>Asteraceae</taxon>
        <taxon>Asteroideae</taxon>
        <taxon>Heliantheae alliance</taxon>
        <taxon>Heliantheae</taxon>
        <taxon>Helianthus</taxon>
    </lineage>
</organism>
<name>A0A9K3E920_HELAN</name>
<accession>A0A9K3E920</accession>
<sequence>MFSTPSKISSFITAISLLDVFFFISIIYYFIELTKWYKECMNRSFTNFDSLKKCYFWFDLKI</sequence>
<comment type="caution">
    <text evidence="2">The sequence shown here is derived from an EMBL/GenBank/DDBJ whole genome shotgun (WGS) entry which is preliminary data.</text>
</comment>
<keyword evidence="1" id="KW-0472">Membrane</keyword>
<keyword evidence="1" id="KW-0812">Transmembrane</keyword>
<protein>
    <submittedName>
        <fullName evidence="2">Uncharacterized protein</fullName>
    </submittedName>
</protein>
<gene>
    <name evidence="2" type="ORF">HanXRQr2_Chr14g0640391</name>
</gene>
<dbReference type="AlphaFoldDB" id="A0A9K3E920"/>
<keyword evidence="1" id="KW-1133">Transmembrane helix</keyword>
<reference evidence="2" key="1">
    <citation type="journal article" date="2017" name="Nature">
        <title>The sunflower genome provides insights into oil metabolism, flowering and Asterid evolution.</title>
        <authorList>
            <person name="Badouin H."/>
            <person name="Gouzy J."/>
            <person name="Grassa C.J."/>
            <person name="Murat F."/>
            <person name="Staton S.E."/>
            <person name="Cottret L."/>
            <person name="Lelandais-Briere C."/>
            <person name="Owens G.L."/>
            <person name="Carrere S."/>
            <person name="Mayjonade B."/>
            <person name="Legrand L."/>
            <person name="Gill N."/>
            <person name="Kane N.C."/>
            <person name="Bowers J.E."/>
            <person name="Hubner S."/>
            <person name="Bellec A."/>
            <person name="Berard A."/>
            <person name="Berges H."/>
            <person name="Blanchet N."/>
            <person name="Boniface M.C."/>
            <person name="Brunel D."/>
            <person name="Catrice O."/>
            <person name="Chaidir N."/>
            <person name="Claudel C."/>
            <person name="Donnadieu C."/>
            <person name="Faraut T."/>
            <person name="Fievet G."/>
            <person name="Helmstetter N."/>
            <person name="King M."/>
            <person name="Knapp S.J."/>
            <person name="Lai Z."/>
            <person name="Le Paslier M.C."/>
            <person name="Lippi Y."/>
            <person name="Lorenzon L."/>
            <person name="Mandel J.R."/>
            <person name="Marage G."/>
            <person name="Marchand G."/>
            <person name="Marquand E."/>
            <person name="Bret-Mestries E."/>
            <person name="Morien E."/>
            <person name="Nambeesan S."/>
            <person name="Nguyen T."/>
            <person name="Pegot-Espagnet P."/>
            <person name="Pouilly N."/>
            <person name="Raftis F."/>
            <person name="Sallet E."/>
            <person name="Schiex T."/>
            <person name="Thomas J."/>
            <person name="Vandecasteele C."/>
            <person name="Vares D."/>
            <person name="Vear F."/>
            <person name="Vautrin S."/>
            <person name="Crespi M."/>
            <person name="Mangin B."/>
            <person name="Burke J.M."/>
            <person name="Salse J."/>
            <person name="Munos S."/>
            <person name="Vincourt P."/>
            <person name="Rieseberg L.H."/>
            <person name="Langlade N.B."/>
        </authorList>
    </citation>
    <scope>NUCLEOTIDE SEQUENCE</scope>
    <source>
        <tissue evidence="2">Leaves</tissue>
    </source>
</reference>
<evidence type="ECO:0000313" key="3">
    <source>
        <dbReference type="Proteomes" id="UP000215914"/>
    </source>
</evidence>